<gene>
    <name evidence="1" type="ORF">KPH14_010336</name>
</gene>
<keyword evidence="2" id="KW-1185">Reference proteome</keyword>
<dbReference type="AlphaFoldDB" id="A0AAD9VST1"/>
<sequence length="124" mass="14896">MKALNYRFTNEFHNLLYAVVDLSEFHKYVLYLQEAEYDLIRELKLMHEMREMEDYVPPKQSNEQLIKETRKGGVCGYLNDFIALLPKEKIQKLHRKKLKESPAFAKFSSYILSEKYTEIKKTLR</sequence>
<dbReference type="EMBL" id="JAIFRP010000021">
    <property type="protein sequence ID" value="KAK2585723.1"/>
    <property type="molecule type" value="Genomic_DNA"/>
</dbReference>
<comment type="caution">
    <text evidence="1">The sequence shown here is derived from an EMBL/GenBank/DDBJ whole genome shotgun (WGS) entry which is preliminary data.</text>
</comment>
<organism evidence="1 2">
    <name type="scientific">Odynerus spinipes</name>
    <dbReference type="NCBI Taxonomy" id="1348599"/>
    <lineage>
        <taxon>Eukaryota</taxon>
        <taxon>Metazoa</taxon>
        <taxon>Ecdysozoa</taxon>
        <taxon>Arthropoda</taxon>
        <taxon>Hexapoda</taxon>
        <taxon>Insecta</taxon>
        <taxon>Pterygota</taxon>
        <taxon>Neoptera</taxon>
        <taxon>Endopterygota</taxon>
        <taxon>Hymenoptera</taxon>
        <taxon>Apocrita</taxon>
        <taxon>Aculeata</taxon>
        <taxon>Vespoidea</taxon>
        <taxon>Vespidae</taxon>
        <taxon>Eumeninae</taxon>
        <taxon>Odynerus</taxon>
    </lineage>
</organism>
<dbReference type="Pfam" id="PF06757">
    <property type="entry name" value="Ins_allergen_rp"/>
    <property type="match status" value="1"/>
</dbReference>
<evidence type="ECO:0000313" key="2">
    <source>
        <dbReference type="Proteomes" id="UP001258017"/>
    </source>
</evidence>
<protein>
    <submittedName>
        <fullName evidence="1">Uncharacterized protein</fullName>
    </submittedName>
</protein>
<dbReference type="InterPro" id="IPR010629">
    <property type="entry name" value="Ins_allergen"/>
</dbReference>
<accession>A0AAD9VST1</accession>
<reference evidence="1" key="1">
    <citation type="submission" date="2021-08" db="EMBL/GenBank/DDBJ databases">
        <authorList>
            <person name="Misof B."/>
            <person name="Oliver O."/>
            <person name="Podsiadlowski L."/>
            <person name="Donath A."/>
            <person name="Peters R."/>
            <person name="Mayer C."/>
            <person name="Rust J."/>
            <person name="Gunkel S."/>
            <person name="Lesny P."/>
            <person name="Martin S."/>
            <person name="Oeyen J.P."/>
            <person name="Petersen M."/>
            <person name="Panagiotis P."/>
            <person name="Wilbrandt J."/>
            <person name="Tanja T."/>
        </authorList>
    </citation>
    <scope>NUCLEOTIDE SEQUENCE</scope>
    <source>
        <strain evidence="1">GBR_01_08_01A</strain>
        <tissue evidence="1">Thorax + abdomen</tissue>
    </source>
</reference>
<proteinExistence type="predicted"/>
<reference evidence="1" key="2">
    <citation type="journal article" date="2023" name="Commun. Biol.">
        <title>Intrasexual cuticular hydrocarbon dimorphism in a wasp sheds light on hydrocarbon biosynthesis genes in Hymenoptera.</title>
        <authorList>
            <person name="Moris V.C."/>
            <person name="Podsiadlowski L."/>
            <person name="Martin S."/>
            <person name="Oeyen J.P."/>
            <person name="Donath A."/>
            <person name="Petersen M."/>
            <person name="Wilbrandt J."/>
            <person name="Misof B."/>
            <person name="Liedtke D."/>
            <person name="Thamm M."/>
            <person name="Scheiner R."/>
            <person name="Schmitt T."/>
            <person name="Niehuis O."/>
        </authorList>
    </citation>
    <scope>NUCLEOTIDE SEQUENCE</scope>
    <source>
        <strain evidence="1">GBR_01_08_01A</strain>
    </source>
</reference>
<name>A0AAD9VST1_9HYME</name>
<dbReference type="Proteomes" id="UP001258017">
    <property type="component" value="Unassembled WGS sequence"/>
</dbReference>
<evidence type="ECO:0000313" key="1">
    <source>
        <dbReference type="EMBL" id="KAK2585723.1"/>
    </source>
</evidence>